<reference evidence="2 3" key="1">
    <citation type="submission" date="2018-03" db="EMBL/GenBank/DDBJ databases">
        <title>Adhaeribacter sp. HMF7605 Genome sequencing and assembly.</title>
        <authorList>
            <person name="Kang H."/>
            <person name="Kang J."/>
            <person name="Cha I."/>
            <person name="Kim H."/>
            <person name="Joh K."/>
        </authorList>
    </citation>
    <scope>NUCLEOTIDE SEQUENCE [LARGE SCALE GENOMIC DNA]</scope>
    <source>
        <strain evidence="2 3">HMF7605</strain>
    </source>
</reference>
<dbReference type="OrthoDB" id="9801888at2"/>
<dbReference type="RefSeq" id="WP_106927723.1">
    <property type="nucleotide sequence ID" value="NZ_PYFT01000001.1"/>
</dbReference>
<sequence length="389" mass="45352">MTSRRSLTYHQGIEYYLKKWYTFKVNKVNDRIYYAKKPAKAFQVLDETAFNSIIREIKNDDNDCSADSLRRLLHSDFSQQYDPFTSYFEGLPTWDQQEDHIETLASTVKTHNDKFWKYCLKKWIVGVIACALDNEAVNQTAIVFTGKQAVGKTTWMNKLVPKPLKEYAFSGTINPKNKDSEVYLAECLFIFMDELETLNRTSLGSLKELMTKLHIKIRRPYNTHSENLIRRASFAGTVNNREFLNDPTGSRRFLTFETLKIDHLHKINLDLVYAQAYSLWKSGFQFWFDSSDADVINKNNEEFQVTTIEEELLLKYFEPATKASNLYKSNTDILTYLSQKESIEVNQANKTRLAKALQRHKFETGKKGEGVKVYYLKEIPVVDSIEKME</sequence>
<comment type="caution">
    <text evidence="2">The sequence shown here is derived from an EMBL/GenBank/DDBJ whole genome shotgun (WGS) entry which is preliminary data.</text>
</comment>
<dbReference type="Proteomes" id="UP000240357">
    <property type="component" value="Unassembled WGS sequence"/>
</dbReference>
<evidence type="ECO:0000313" key="2">
    <source>
        <dbReference type="EMBL" id="PSR53267.1"/>
    </source>
</evidence>
<keyword evidence="3" id="KW-1185">Reference proteome</keyword>
<organism evidence="2 3">
    <name type="scientific">Adhaeribacter arboris</name>
    <dbReference type="NCBI Taxonomy" id="2072846"/>
    <lineage>
        <taxon>Bacteria</taxon>
        <taxon>Pseudomonadati</taxon>
        <taxon>Bacteroidota</taxon>
        <taxon>Cytophagia</taxon>
        <taxon>Cytophagales</taxon>
        <taxon>Hymenobacteraceae</taxon>
        <taxon>Adhaeribacter</taxon>
    </lineage>
</organism>
<evidence type="ECO:0000313" key="3">
    <source>
        <dbReference type="Proteomes" id="UP000240357"/>
    </source>
</evidence>
<accession>A0A2T2YCM6</accession>
<gene>
    <name evidence="2" type="ORF">AHMF7605_06845</name>
</gene>
<dbReference type="PANTHER" id="PTHR34985">
    <property type="entry name" value="SLR0554 PROTEIN"/>
    <property type="match status" value="1"/>
</dbReference>
<dbReference type="EMBL" id="PYFT01000001">
    <property type="protein sequence ID" value="PSR53267.1"/>
    <property type="molecule type" value="Genomic_DNA"/>
</dbReference>
<protein>
    <submittedName>
        <fullName evidence="2">Virulence-associated e family protein</fullName>
    </submittedName>
</protein>
<feature type="domain" description="Virulence-associated protein E-like" evidence="1">
    <location>
        <begin position="93"/>
        <end position="304"/>
    </location>
</feature>
<name>A0A2T2YCM6_9BACT</name>
<dbReference type="InterPro" id="IPR007936">
    <property type="entry name" value="VapE-like_dom"/>
</dbReference>
<proteinExistence type="predicted"/>
<dbReference type="AlphaFoldDB" id="A0A2T2YCM6"/>
<evidence type="ECO:0000259" key="1">
    <source>
        <dbReference type="Pfam" id="PF05272"/>
    </source>
</evidence>
<dbReference type="PANTHER" id="PTHR34985:SF1">
    <property type="entry name" value="SLR0554 PROTEIN"/>
    <property type="match status" value="1"/>
</dbReference>
<dbReference type="Pfam" id="PF05272">
    <property type="entry name" value="VapE-like_dom"/>
    <property type="match status" value="1"/>
</dbReference>